<feature type="compositionally biased region" description="Polar residues" evidence="9">
    <location>
        <begin position="277"/>
        <end position="308"/>
    </location>
</feature>
<protein>
    <submittedName>
        <fullName evidence="12">Putative alpha-1A adrenergic receptor-like</fullName>
    </submittedName>
</protein>
<keyword evidence="7 12" id="KW-0675">Receptor</keyword>
<dbReference type="PANTHER" id="PTHR24249:SF372">
    <property type="entry name" value="G-PROTEIN COUPLED RECEPTORS FAMILY 1 PROFILE DOMAIN-CONTAINING PROTEIN"/>
    <property type="match status" value="1"/>
</dbReference>
<keyword evidence="5" id="KW-0297">G-protein coupled receptor</keyword>
<evidence type="ECO:0000256" key="7">
    <source>
        <dbReference type="ARBA" id="ARBA00023170"/>
    </source>
</evidence>
<gene>
    <name evidence="12" type="ORF">BSL78_15050</name>
</gene>
<evidence type="ECO:0000313" key="13">
    <source>
        <dbReference type="Proteomes" id="UP000230750"/>
    </source>
</evidence>
<feature type="transmembrane region" description="Helical" evidence="10">
    <location>
        <begin position="44"/>
        <end position="63"/>
    </location>
</feature>
<dbReference type="CDD" id="cd00637">
    <property type="entry name" value="7tm_classA_rhodopsin-like"/>
    <property type="match status" value="1"/>
</dbReference>
<dbReference type="PANTHER" id="PTHR24249">
    <property type="entry name" value="HISTAMINE RECEPTOR-RELATED G-PROTEIN COUPLED RECEPTOR"/>
    <property type="match status" value="1"/>
</dbReference>
<evidence type="ECO:0000259" key="11">
    <source>
        <dbReference type="PROSITE" id="PS50262"/>
    </source>
</evidence>
<proteinExistence type="predicted"/>
<dbReference type="PRINTS" id="PR00237">
    <property type="entry name" value="GPCRRHODOPSN"/>
</dbReference>
<accession>A0A2G8KJE3</accession>
<dbReference type="OrthoDB" id="5964498at2759"/>
<feature type="transmembrane region" description="Helical" evidence="10">
    <location>
        <begin position="122"/>
        <end position="148"/>
    </location>
</feature>
<feature type="transmembrane region" description="Helical" evidence="10">
    <location>
        <begin position="6"/>
        <end position="32"/>
    </location>
</feature>
<dbReference type="EMBL" id="MRZV01000541">
    <property type="protein sequence ID" value="PIK48080.1"/>
    <property type="molecule type" value="Genomic_DNA"/>
</dbReference>
<dbReference type="Gene3D" id="1.20.1070.10">
    <property type="entry name" value="Rhodopsin 7-helix transmembrane proteins"/>
    <property type="match status" value="1"/>
</dbReference>
<dbReference type="InterPro" id="IPR000276">
    <property type="entry name" value="GPCR_Rhodpsn"/>
</dbReference>
<dbReference type="SUPFAM" id="SSF81321">
    <property type="entry name" value="Family A G protein-coupled receptor-like"/>
    <property type="match status" value="1"/>
</dbReference>
<name>A0A2G8KJE3_STIJA</name>
<dbReference type="InterPro" id="IPR017452">
    <property type="entry name" value="GPCR_Rhodpsn_7TM"/>
</dbReference>
<evidence type="ECO:0000256" key="3">
    <source>
        <dbReference type="ARBA" id="ARBA00022692"/>
    </source>
</evidence>
<dbReference type="GO" id="GO:0005886">
    <property type="term" value="C:plasma membrane"/>
    <property type="evidence" value="ECO:0007669"/>
    <property type="project" value="UniProtKB-SubCell"/>
</dbReference>
<dbReference type="GO" id="GO:0004930">
    <property type="term" value="F:G protein-coupled receptor activity"/>
    <property type="evidence" value="ECO:0007669"/>
    <property type="project" value="UniProtKB-KW"/>
</dbReference>
<feature type="transmembrane region" description="Helical" evidence="10">
    <location>
        <begin position="168"/>
        <end position="190"/>
    </location>
</feature>
<dbReference type="AlphaFoldDB" id="A0A2G8KJE3"/>
<evidence type="ECO:0000256" key="9">
    <source>
        <dbReference type="SAM" id="MobiDB-lite"/>
    </source>
</evidence>
<sequence>MEGDIFIAVILTINVTISLVGVLGNGVIITAFITKRRLRTQSNYFMISLLILSFIHCAVFYPIQALVDIGIIVGQAACLPIGCVGITESVAITMCLLATSTERYIAICWPLTADSILTPNRIVVTFVVIAAYSITSGIIFPSLTWIGYEGGAFEDKYSRCTLVSISPTVGFSVWMCVNWLAPIPIMFMIYCRIFMIVRRHAREINALKPQFNLIATNMVQLHEIPRGRNKIHPNGHFEKTADVNDPYNTGDQITVVNGENLRKHSPILENHMREPQILQNGNGSQDPRTGSGENLQQIEREVTGQNWT</sequence>
<dbReference type="PROSITE" id="PS50262">
    <property type="entry name" value="G_PROTEIN_RECEP_F1_2"/>
    <property type="match status" value="1"/>
</dbReference>
<keyword evidence="13" id="KW-1185">Reference proteome</keyword>
<dbReference type="Proteomes" id="UP000230750">
    <property type="component" value="Unassembled WGS sequence"/>
</dbReference>
<comment type="caution">
    <text evidence="12">The sequence shown here is derived from an EMBL/GenBank/DDBJ whole genome shotgun (WGS) entry which is preliminary data.</text>
</comment>
<keyword evidence="6 10" id="KW-0472">Membrane</keyword>
<evidence type="ECO:0000256" key="10">
    <source>
        <dbReference type="SAM" id="Phobius"/>
    </source>
</evidence>
<reference evidence="12 13" key="1">
    <citation type="journal article" date="2017" name="PLoS Biol.">
        <title>The sea cucumber genome provides insights into morphological evolution and visceral regeneration.</title>
        <authorList>
            <person name="Zhang X."/>
            <person name="Sun L."/>
            <person name="Yuan J."/>
            <person name="Sun Y."/>
            <person name="Gao Y."/>
            <person name="Zhang L."/>
            <person name="Li S."/>
            <person name="Dai H."/>
            <person name="Hamel J.F."/>
            <person name="Liu C."/>
            <person name="Yu Y."/>
            <person name="Liu S."/>
            <person name="Lin W."/>
            <person name="Guo K."/>
            <person name="Jin S."/>
            <person name="Xu P."/>
            <person name="Storey K.B."/>
            <person name="Huan P."/>
            <person name="Zhang T."/>
            <person name="Zhou Y."/>
            <person name="Zhang J."/>
            <person name="Lin C."/>
            <person name="Li X."/>
            <person name="Xing L."/>
            <person name="Huo D."/>
            <person name="Sun M."/>
            <person name="Wang L."/>
            <person name="Mercier A."/>
            <person name="Li F."/>
            <person name="Yang H."/>
            <person name="Xiang J."/>
        </authorList>
    </citation>
    <scope>NUCLEOTIDE SEQUENCE [LARGE SCALE GENOMIC DNA]</scope>
    <source>
        <strain evidence="12">Shaxun</strain>
        <tissue evidence="12">Muscle</tissue>
    </source>
</reference>
<evidence type="ECO:0000256" key="4">
    <source>
        <dbReference type="ARBA" id="ARBA00022989"/>
    </source>
</evidence>
<dbReference type="Pfam" id="PF00001">
    <property type="entry name" value="7tm_1"/>
    <property type="match status" value="1"/>
</dbReference>
<feature type="region of interest" description="Disordered" evidence="9">
    <location>
        <begin position="272"/>
        <end position="308"/>
    </location>
</feature>
<keyword evidence="3 10" id="KW-0812">Transmembrane</keyword>
<dbReference type="STRING" id="307972.A0A2G8KJE3"/>
<feature type="transmembrane region" description="Helical" evidence="10">
    <location>
        <begin position="69"/>
        <end position="97"/>
    </location>
</feature>
<keyword evidence="8" id="KW-0807">Transducer</keyword>
<organism evidence="12 13">
    <name type="scientific">Stichopus japonicus</name>
    <name type="common">Sea cucumber</name>
    <dbReference type="NCBI Taxonomy" id="307972"/>
    <lineage>
        <taxon>Eukaryota</taxon>
        <taxon>Metazoa</taxon>
        <taxon>Echinodermata</taxon>
        <taxon>Eleutherozoa</taxon>
        <taxon>Echinozoa</taxon>
        <taxon>Holothuroidea</taxon>
        <taxon>Aspidochirotacea</taxon>
        <taxon>Aspidochirotida</taxon>
        <taxon>Stichopodidae</taxon>
        <taxon>Apostichopus</taxon>
    </lineage>
</organism>
<evidence type="ECO:0000256" key="6">
    <source>
        <dbReference type="ARBA" id="ARBA00023136"/>
    </source>
</evidence>
<dbReference type="InterPro" id="IPR050569">
    <property type="entry name" value="TAAR"/>
</dbReference>
<keyword evidence="4 10" id="KW-1133">Transmembrane helix</keyword>
<evidence type="ECO:0000256" key="1">
    <source>
        <dbReference type="ARBA" id="ARBA00004651"/>
    </source>
</evidence>
<feature type="domain" description="G-protein coupled receptors family 1 profile" evidence="11">
    <location>
        <begin position="24"/>
        <end position="202"/>
    </location>
</feature>
<evidence type="ECO:0000313" key="12">
    <source>
        <dbReference type="EMBL" id="PIK48080.1"/>
    </source>
</evidence>
<keyword evidence="2" id="KW-1003">Cell membrane</keyword>
<evidence type="ECO:0000256" key="2">
    <source>
        <dbReference type="ARBA" id="ARBA00022475"/>
    </source>
</evidence>
<comment type="subcellular location">
    <subcellularLocation>
        <location evidence="1">Cell membrane</location>
        <topology evidence="1">Multi-pass membrane protein</topology>
    </subcellularLocation>
</comment>
<evidence type="ECO:0000256" key="8">
    <source>
        <dbReference type="ARBA" id="ARBA00023224"/>
    </source>
</evidence>
<evidence type="ECO:0000256" key="5">
    <source>
        <dbReference type="ARBA" id="ARBA00023040"/>
    </source>
</evidence>